<protein>
    <submittedName>
        <fullName evidence="1">Uncharacterized protein</fullName>
    </submittedName>
</protein>
<accession>A0ABW2BWZ8</accession>
<comment type="caution">
    <text evidence="1">The sequence shown here is derived from an EMBL/GenBank/DDBJ whole genome shotgun (WGS) entry which is preliminary data.</text>
</comment>
<keyword evidence="2" id="KW-1185">Reference proteome</keyword>
<dbReference type="EMBL" id="JBHSXX010000001">
    <property type="protein sequence ID" value="MFC6867099.1"/>
    <property type="molecule type" value="Genomic_DNA"/>
</dbReference>
<dbReference type="RefSeq" id="WP_345394547.1">
    <property type="nucleotide sequence ID" value="NZ_BAABLA010000022.1"/>
</dbReference>
<dbReference type="Proteomes" id="UP001596337">
    <property type="component" value="Unassembled WGS sequence"/>
</dbReference>
<organism evidence="1 2">
    <name type="scientific">Haloechinothrix salitolerans</name>
    <dbReference type="NCBI Taxonomy" id="926830"/>
    <lineage>
        <taxon>Bacteria</taxon>
        <taxon>Bacillati</taxon>
        <taxon>Actinomycetota</taxon>
        <taxon>Actinomycetes</taxon>
        <taxon>Pseudonocardiales</taxon>
        <taxon>Pseudonocardiaceae</taxon>
        <taxon>Haloechinothrix</taxon>
    </lineage>
</organism>
<reference evidence="2" key="1">
    <citation type="journal article" date="2019" name="Int. J. Syst. Evol. Microbiol.">
        <title>The Global Catalogue of Microorganisms (GCM) 10K type strain sequencing project: providing services to taxonomists for standard genome sequencing and annotation.</title>
        <authorList>
            <consortium name="The Broad Institute Genomics Platform"/>
            <consortium name="The Broad Institute Genome Sequencing Center for Infectious Disease"/>
            <person name="Wu L."/>
            <person name="Ma J."/>
        </authorList>
    </citation>
    <scope>NUCLEOTIDE SEQUENCE [LARGE SCALE GENOMIC DNA]</scope>
    <source>
        <strain evidence="2">KCTC 32255</strain>
    </source>
</reference>
<gene>
    <name evidence="1" type="ORF">ACFQGD_08060</name>
</gene>
<sequence>MEWAEVPLAALYLGSRHDRERAAIGLLDRAGWLRCREVASCVTVTVGGDGLYDDESAIATIDWDGVAQSFEDMPVSDNTHQRAQQSVLAVACSLASGHRIDLGEVADALRHRPDKAAWAASTVLCAAGHDDHVVRWPQRPQLPRYVRIVAATGDVIQDPGDAPQRRWHEIGAPWLRSDTDS</sequence>
<evidence type="ECO:0000313" key="2">
    <source>
        <dbReference type="Proteomes" id="UP001596337"/>
    </source>
</evidence>
<evidence type="ECO:0000313" key="1">
    <source>
        <dbReference type="EMBL" id="MFC6867099.1"/>
    </source>
</evidence>
<proteinExistence type="predicted"/>
<name>A0ABW2BWZ8_9PSEU</name>